<dbReference type="AlphaFoldDB" id="A0AA37GM87"/>
<evidence type="ECO:0000313" key="3">
    <source>
        <dbReference type="Proteomes" id="UP001055172"/>
    </source>
</evidence>
<feature type="transmembrane region" description="Helical" evidence="1">
    <location>
        <begin position="28"/>
        <end position="46"/>
    </location>
</feature>
<keyword evidence="3" id="KW-1185">Reference proteome</keyword>
<name>A0AA37GM87_9PEZI</name>
<keyword evidence="1" id="KW-0472">Membrane</keyword>
<reference evidence="2 3" key="1">
    <citation type="submission" date="2021-07" db="EMBL/GenBank/DDBJ databases">
        <title>Genome data of Colletotrichum spaethianum.</title>
        <authorList>
            <person name="Utami Y.D."/>
            <person name="Hiruma K."/>
        </authorList>
    </citation>
    <scope>NUCLEOTIDE SEQUENCE [LARGE SCALE GENOMIC DNA]</scope>
    <source>
        <strain evidence="2 3">MAFF 242679</strain>
    </source>
</reference>
<comment type="caution">
    <text evidence="2">The sequence shown here is derived from an EMBL/GenBank/DDBJ whole genome shotgun (WGS) entry which is preliminary data.</text>
</comment>
<evidence type="ECO:0000313" key="2">
    <source>
        <dbReference type="EMBL" id="GJC83626.1"/>
    </source>
</evidence>
<protein>
    <submittedName>
        <fullName evidence="2">Uncharacterized protein</fullName>
    </submittedName>
</protein>
<feature type="transmembrane region" description="Helical" evidence="1">
    <location>
        <begin position="66"/>
        <end position="89"/>
    </location>
</feature>
<organism evidence="2 3">
    <name type="scientific">Colletotrichum liriopes</name>
    <dbReference type="NCBI Taxonomy" id="708192"/>
    <lineage>
        <taxon>Eukaryota</taxon>
        <taxon>Fungi</taxon>
        <taxon>Dikarya</taxon>
        <taxon>Ascomycota</taxon>
        <taxon>Pezizomycotina</taxon>
        <taxon>Sordariomycetes</taxon>
        <taxon>Hypocreomycetidae</taxon>
        <taxon>Glomerellales</taxon>
        <taxon>Glomerellaceae</taxon>
        <taxon>Colletotrichum</taxon>
        <taxon>Colletotrichum spaethianum species complex</taxon>
    </lineage>
</organism>
<dbReference type="Proteomes" id="UP001055172">
    <property type="component" value="Unassembled WGS sequence"/>
</dbReference>
<keyword evidence="1" id="KW-0812">Transmembrane</keyword>
<keyword evidence="1" id="KW-1133">Transmembrane helix</keyword>
<evidence type="ECO:0000256" key="1">
    <source>
        <dbReference type="SAM" id="Phobius"/>
    </source>
</evidence>
<dbReference type="EMBL" id="BPPX01000012">
    <property type="protein sequence ID" value="GJC83626.1"/>
    <property type="molecule type" value="Genomic_DNA"/>
</dbReference>
<accession>A0AA37GM87</accession>
<sequence>MLGVCGWMWPTFKKIRFSSSPNCRPAMLMLRATVVGMPFQLIHLAYTTTYAFNRISSLDPVMGTFATKLVLLFGTQLGVTIAMLGGGWLGMSADTPKAVQIELTPTDVEVNNNVRDDIPLSWDWSRDDVARAKREFV</sequence>
<proteinExistence type="predicted"/>
<gene>
    <name evidence="2" type="ORF">ColLi_06464</name>
</gene>